<dbReference type="Proteomes" id="UP001305414">
    <property type="component" value="Unassembled WGS sequence"/>
</dbReference>
<organism evidence="3 4">
    <name type="scientific">Xylaria bambusicola</name>
    <dbReference type="NCBI Taxonomy" id="326684"/>
    <lineage>
        <taxon>Eukaryota</taxon>
        <taxon>Fungi</taxon>
        <taxon>Dikarya</taxon>
        <taxon>Ascomycota</taxon>
        <taxon>Pezizomycotina</taxon>
        <taxon>Sordariomycetes</taxon>
        <taxon>Xylariomycetidae</taxon>
        <taxon>Xylariales</taxon>
        <taxon>Xylariaceae</taxon>
        <taxon>Xylaria</taxon>
    </lineage>
</organism>
<dbReference type="EMBL" id="JAWHQM010000005">
    <property type="protein sequence ID" value="KAK5627181.1"/>
    <property type="molecule type" value="Genomic_DNA"/>
</dbReference>
<gene>
    <name evidence="3" type="ORF">RRF57_002896</name>
</gene>
<evidence type="ECO:0008006" key="5">
    <source>
        <dbReference type="Google" id="ProtNLM"/>
    </source>
</evidence>
<keyword evidence="2" id="KW-0812">Transmembrane</keyword>
<feature type="region of interest" description="Disordered" evidence="1">
    <location>
        <begin position="135"/>
        <end position="162"/>
    </location>
</feature>
<evidence type="ECO:0000256" key="2">
    <source>
        <dbReference type="SAM" id="Phobius"/>
    </source>
</evidence>
<dbReference type="SUPFAM" id="SSF89372">
    <property type="entry name" value="Fucose-specific lectin"/>
    <property type="match status" value="1"/>
</dbReference>
<reference evidence="3 4" key="1">
    <citation type="submission" date="2023-10" db="EMBL/GenBank/DDBJ databases">
        <title>Draft genome sequence of Xylaria bambusicola isolate GMP-LS, the root and basal stem rot pathogen of sugarcane in Indonesia.</title>
        <authorList>
            <person name="Selvaraj P."/>
            <person name="Muralishankar V."/>
            <person name="Muruganantham S."/>
            <person name="Sp S."/>
            <person name="Haryani S."/>
            <person name="Lau K.J.X."/>
            <person name="Naqvi N.I."/>
        </authorList>
    </citation>
    <scope>NUCLEOTIDE SEQUENCE [LARGE SCALE GENOMIC DNA]</scope>
    <source>
        <strain evidence="3">GMP-LS</strain>
    </source>
</reference>
<comment type="caution">
    <text evidence="3">The sequence shown here is derived from an EMBL/GenBank/DDBJ whole genome shotgun (WGS) entry which is preliminary data.</text>
</comment>
<name>A0AAN7UJE3_9PEZI</name>
<sequence>MTAPSEREQYSTLEVATEGDLLRQGNGLEVVPHSTLEPYGYYDPTKPGHAATQPENDKLFPIAIPTSVPLTSPAYSSYPEVAEGAKAVGVDASAGGSKGRKICGLPRKWFWLAVAGAILVIIAVVVGAVVGTMSSSRKETSSSPSQDGKQDGNGNAGQGNTGSGMARVYKQSRLASANFTDAYGYENYLVMYQLRDATIRMSAFNTSTNKWVASNIINGTTNPVLRGSSLAIDTFWQGTNSPDVSIYYQSEGSVTAIMSLSYSSDDNISTTDRVPTNNWKSVDTVSGFNSMPGSSLAAYGKQCEFCNQYAYFFWQREQGLYMAENSGDSFTNANLIDITEKPSTNTSISLTYSGTLTGDKDAILRRSLNLFYRSTTSGLTQLRIGNSAFLPRYVGRDIGPRTNFAAFSTGFNESDSENPNPLGFQVLSIDPDVDDGVQLTYMKDSQWETSSDPVEDLEDCQEYATMAVNTGRRLYCLVDADDGDGVDIMEWAWQGDPSDTSTYLSWKKIGAVDILLASD</sequence>
<accession>A0AAN7UJE3</accession>
<keyword evidence="2" id="KW-0472">Membrane</keyword>
<dbReference type="Gene3D" id="2.120.10.70">
    <property type="entry name" value="Fucose-specific lectin"/>
    <property type="match status" value="1"/>
</dbReference>
<proteinExistence type="predicted"/>
<keyword evidence="2" id="KW-1133">Transmembrane helix</keyword>
<dbReference type="AlphaFoldDB" id="A0AAN7UJE3"/>
<feature type="transmembrane region" description="Helical" evidence="2">
    <location>
        <begin position="109"/>
        <end position="133"/>
    </location>
</feature>
<protein>
    <recommendedName>
        <fullName evidence="5">Fucose-specific lectin</fullName>
    </recommendedName>
</protein>
<keyword evidence="4" id="KW-1185">Reference proteome</keyword>
<feature type="compositionally biased region" description="Low complexity" evidence="1">
    <location>
        <begin position="135"/>
        <end position="145"/>
    </location>
</feature>
<evidence type="ECO:0000313" key="4">
    <source>
        <dbReference type="Proteomes" id="UP001305414"/>
    </source>
</evidence>
<evidence type="ECO:0000256" key="1">
    <source>
        <dbReference type="SAM" id="MobiDB-lite"/>
    </source>
</evidence>
<evidence type="ECO:0000313" key="3">
    <source>
        <dbReference type="EMBL" id="KAK5627181.1"/>
    </source>
</evidence>